<sequence>MESQYTGFKYSWSNNQVGHKRILCKLDRTLFNNLWQDTYGSWSYKVLTRDKSDHAPLIGYVKSIPKPSNAPFRFQNMRISHNSFLDVVSQSWQDYISGNPALRFAYKLKRLKDKLKWWNSNVFGDINSKLKDMEEEVTVAMKVSDEDPTDLNKLSQLLLSQRNLNNISQQYETFLNKKARVRWIKEGARNSKYLHTSIKFKQSCNQIVEIIDEEDRGWTSQQDIKNVLQTMVTSFAL</sequence>
<name>A0A200Q0U8_MACCD</name>
<comment type="caution">
    <text evidence="1">The sequence shown here is derived from an EMBL/GenBank/DDBJ whole genome shotgun (WGS) entry which is preliminary data.</text>
</comment>
<evidence type="ECO:0000313" key="1">
    <source>
        <dbReference type="EMBL" id="OVA04077.1"/>
    </source>
</evidence>
<dbReference type="PANTHER" id="PTHR33710:SF71">
    <property type="entry name" value="ENDONUCLEASE_EXONUCLEASE_PHOSPHATASE DOMAIN-CONTAINING PROTEIN"/>
    <property type="match status" value="1"/>
</dbReference>
<dbReference type="Proteomes" id="UP000195402">
    <property type="component" value="Unassembled WGS sequence"/>
</dbReference>
<organism evidence="1 2">
    <name type="scientific">Macleaya cordata</name>
    <name type="common">Five-seeded plume-poppy</name>
    <name type="synonym">Bocconia cordata</name>
    <dbReference type="NCBI Taxonomy" id="56857"/>
    <lineage>
        <taxon>Eukaryota</taxon>
        <taxon>Viridiplantae</taxon>
        <taxon>Streptophyta</taxon>
        <taxon>Embryophyta</taxon>
        <taxon>Tracheophyta</taxon>
        <taxon>Spermatophyta</taxon>
        <taxon>Magnoliopsida</taxon>
        <taxon>Ranunculales</taxon>
        <taxon>Papaveraceae</taxon>
        <taxon>Papaveroideae</taxon>
        <taxon>Macleaya</taxon>
    </lineage>
</organism>
<dbReference type="EMBL" id="MVGT01003406">
    <property type="protein sequence ID" value="OVA04077.1"/>
    <property type="molecule type" value="Genomic_DNA"/>
</dbReference>
<reference evidence="1 2" key="1">
    <citation type="journal article" date="2017" name="Mol. Plant">
        <title>The Genome of Medicinal Plant Macleaya cordata Provides New Insights into Benzylisoquinoline Alkaloids Metabolism.</title>
        <authorList>
            <person name="Liu X."/>
            <person name="Liu Y."/>
            <person name="Huang P."/>
            <person name="Ma Y."/>
            <person name="Qing Z."/>
            <person name="Tang Q."/>
            <person name="Cao H."/>
            <person name="Cheng P."/>
            <person name="Zheng Y."/>
            <person name="Yuan Z."/>
            <person name="Zhou Y."/>
            <person name="Liu J."/>
            <person name="Tang Z."/>
            <person name="Zhuo Y."/>
            <person name="Zhang Y."/>
            <person name="Yu L."/>
            <person name="Huang J."/>
            <person name="Yang P."/>
            <person name="Peng Q."/>
            <person name="Zhang J."/>
            <person name="Jiang W."/>
            <person name="Zhang Z."/>
            <person name="Lin K."/>
            <person name="Ro D.K."/>
            <person name="Chen X."/>
            <person name="Xiong X."/>
            <person name="Shang Y."/>
            <person name="Huang S."/>
            <person name="Zeng J."/>
        </authorList>
    </citation>
    <scope>NUCLEOTIDE SEQUENCE [LARGE SCALE GENOMIC DNA]</scope>
    <source>
        <strain evidence="2">cv. BLH2017</strain>
        <tissue evidence="1">Root</tissue>
    </source>
</reference>
<dbReference type="InParanoid" id="A0A200Q0U8"/>
<evidence type="ECO:0000313" key="2">
    <source>
        <dbReference type="Proteomes" id="UP000195402"/>
    </source>
</evidence>
<dbReference type="AlphaFoldDB" id="A0A200Q0U8"/>
<evidence type="ECO:0008006" key="3">
    <source>
        <dbReference type="Google" id="ProtNLM"/>
    </source>
</evidence>
<accession>A0A200Q0U8</accession>
<proteinExistence type="predicted"/>
<dbReference type="PANTHER" id="PTHR33710">
    <property type="entry name" value="BNAC02G09200D PROTEIN"/>
    <property type="match status" value="1"/>
</dbReference>
<dbReference type="OMA" id="WSTHIAG"/>
<keyword evidence="2" id="KW-1185">Reference proteome</keyword>
<gene>
    <name evidence="1" type="ORF">BVC80_849g1</name>
</gene>
<dbReference type="OrthoDB" id="1748181at2759"/>
<protein>
    <recommendedName>
        <fullName evidence="3">Endonuclease/exonuclease/phosphatase</fullName>
    </recommendedName>
</protein>